<keyword evidence="4 5" id="KW-0413">Isomerase</keyword>
<accession>A0AAD8HGB9</accession>
<protein>
    <recommendedName>
        <fullName evidence="2 5">peptidylprolyl isomerase</fullName>
        <ecNumber evidence="2 5">5.2.1.8</ecNumber>
    </recommendedName>
</protein>
<dbReference type="AlphaFoldDB" id="A0AAD8HGB9"/>
<dbReference type="Gene3D" id="2.60.120.340">
    <property type="entry name" value="Nucleoplasmin core domain"/>
    <property type="match status" value="1"/>
</dbReference>
<proteinExistence type="predicted"/>
<feature type="region of interest" description="Disordered" evidence="6">
    <location>
        <begin position="101"/>
        <end position="307"/>
    </location>
</feature>
<feature type="compositionally biased region" description="Basic and acidic residues" evidence="6">
    <location>
        <begin position="294"/>
        <end position="307"/>
    </location>
</feature>
<feature type="compositionally biased region" description="Acidic residues" evidence="6">
    <location>
        <begin position="120"/>
        <end position="143"/>
    </location>
</feature>
<dbReference type="GO" id="GO:0005634">
    <property type="term" value="C:nucleus"/>
    <property type="evidence" value="ECO:0007669"/>
    <property type="project" value="UniProtKB-ARBA"/>
</dbReference>
<feature type="compositionally biased region" description="Basic and acidic residues" evidence="6">
    <location>
        <begin position="257"/>
        <end position="266"/>
    </location>
</feature>
<evidence type="ECO:0000256" key="6">
    <source>
        <dbReference type="SAM" id="MobiDB-lite"/>
    </source>
</evidence>
<dbReference type="PANTHER" id="PTHR43811">
    <property type="entry name" value="FKBP-TYPE PEPTIDYL-PROLYL CIS-TRANS ISOMERASE FKPA"/>
    <property type="match status" value="1"/>
</dbReference>
<dbReference type="InterPro" id="IPR023566">
    <property type="entry name" value="PPIase_Fpr3/Fpr4-like"/>
</dbReference>
<evidence type="ECO:0000256" key="4">
    <source>
        <dbReference type="ARBA" id="ARBA00023235"/>
    </source>
</evidence>
<dbReference type="PANTHER" id="PTHR43811:SF19">
    <property type="entry name" value="39 KDA FK506-BINDING NUCLEAR PROTEIN"/>
    <property type="match status" value="1"/>
</dbReference>
<dbReference type="InterPro" id="IPR001179">
    <property type="entry name" value="PPIase_FKBP_dom"/>
</dbReference>
<evidence type="ECO:0000259" key="7">
    <source>
        <dbReference type="PROSITE" id="PS50059"/>
    </source>
</evidence>
<evidence type="ECO:0000256" key="2">
    <source>
        <dbReference type="ARBA" id="ARBA00013194"/>
    </source>
</evidence>
<evidence type="ECO:0000256" key="1">
    <source>
        <dbReference type="ARBA" id="ARBA00000971"/>
    </source>
</evidence>
<reference evidence="8" key="1">
    <citation type="submission" date="2023-02" db="EMBL/GenBank/DDBJ databases">
        <title>Genome of toxic invasive species Heracleum sosnowskyi carries increased number of genes despite the absence of recent whole-genome duplications.</title>
        <authorList>
            <person name="Schelkunov M."/>
            <person name="Shtratnikova V."/>
            <person name="Makarenko M."/>
            <person name="Klepikova A."/>
            <person name="Omelchenko D."/>
            <person name="Novikova G."/>
            <person name="Obukhova E."/>
            <person name="Bogdanov V."/>
            <person name="Penin A."/>
            <person name="Logacheva M."/>
        </authorList>
    </citation>
    <scope>NUCLEOTIDE SEQUENCE</scope>
    <source>
        <strain evidence="8">Hsosn_3</strain>
        <tissue evidence="8">Leaf</tissue>
    </source>
</reference>
<dbReference type="SUPFAM" id="SSF54534">
    <property type="entry name" value="FKBP-like"/>
    <property type="match status" value="1"/>
</dbReference>
<dbReference type="PROSITE" id="PS50059">
    <property type="entry name" value="FKBP_PPIASE"/>
    <property type="match status" value="1"/>
</dbReference>
<feature type="domain" description="PPIase FKBP-type" evidence="7">
    <location>
        <begin position="407"/>
        <end position="495"/>
    </location>
</feature>
<evidence type="ECO:0000313" key="8">
    <source>
        <dbReference type="EMBL" id="KAK1366654.1"/>
    </source>
</evidence>
<feature type="region of interest" description="Disordered" evidence="6">
    <location>
        <begin position="320"/>
        <end position="349"/>
    </location>
</feature>
<keyword evidence="9" id="KW-1185">Reference proteome</keyword>
<dbReference type="Pfam" id="PF17800">
    <property type="entry name" value="NPL"/>
    <property type="match status" value="1"/>
</dbReference>
<comment type="caution">
    <text evidence="8">The sequence shown here is derived from an EMBL/GenBank/DDBJ whole genome shotgun (WGS) entry which is preliminary data.</text>
</comment>
<feature type="compositionally biased region" description="Polar residues" evidence="6">
    <location>
        <begin position="320"/>
        <end position="330"/>
    </location>
</feature>
<dbReference type="Pfam" id="PF00254">
    <property type="entry name" value="FKBP_C"/>
    <property type="match status" value="1"/>
</dbReference>
<evidence type="ECO:0000256" key="3">
    <source>
        <dbReference type="ARBA" id="ARBA00023110"/>
    </source>
</evidence>
<dbReference type="PIRSF" id="PIRSF001473">
    <property type="entry name" value="FK506-bp_FPR3"/>
    <property type="match status" value="1"/>
</dbReference>
<reference evidence="8" key="2">
    <citation type="submission" date="2023-05" db="EMBL/GenBank/DDBJ databases">
        <authorList>
            <person name="Schelkunov M.I."/>
        </authorList>
    </citation>
    <scope>NUCLEOTIDE SEQUENCE</scope>
    <source>
        <strain evidence="8">Hsosn_3</strain>
        <tissue evidence="8">Leaf</tissue>
    </source>
</reference>
<sequence>MAFWGIEVKPGKPFVHKYDDELGRLHVSQATLGDYSSTKRILLQCNVGDKSPIYLCSLLPGKNETCSLNIEFEEEDEVTLSVIGPHSVHLSGYFYGQNEDQCGHDHDADGYGVDIGSSDSEYEESSDHDSEEDEDDFIDDDMDLFPPSHAPKSGVRIEEINDDEEPVKENDASQPKKKKSKSRGSDDNDNSQKQIAVKSGNESPVMESEDEDGFPISGKKEASVQNTEEKKVEEKAAGKKGKDNDASVKSTKRKIHSITEDGDQLRETGLSLEGSTNHEINDNQARKNKKKKIRDKEEKVQEPIKESDIAVLPDEVTTTDVNQAVANENKSVVVPSGKEKKKKKKNKKQDIVAEANVLQTLSENNVSNTNIKEKKEVKPLQERTFPNGLVIQELGMGKPDGRKATPGKKVSVHYTGKLKKNGKIFDSNVGRAPFKFRLGIGQVIKGWDVGVNGMRVGDKRRLTIPPAMGYGSKGAGASIPPNSWLVFDVELVDVN</sequence>
<dbReference type="GO" id="GO:0003755">
    <property type="term" value="F:peptidyl-prolyl cis-trans isomerase activity"/>
    <property type="evidence" value="ECO:0007669"/>
    <property type="project" value="UniProtKB-KW"/>
</dbReference>
<dbReference type="EC" id="5.2.1.8" evidence="2 5"/>
<evidence type="ECO:0000313" key="9">
    <source>
        <dbReference type="Proteomes" id="UP001237642"/>
    </source>
</evidence>
<dbReference type="FunFam" id="3.10.50.40:FF:000006">
    <property type="entry name" value="Peptidyl-prolyl cis-trans isomerase"/>
    <property type="match status" value="1"/>
</dbReference>
<keyword evidence="3 5" id="KW-0697">Rotamase</keyword>
<dbReference type="InterPro" id="IPR041232">
    <property type="entry name" value="NPL"/>
</dbReference>
<dbReference type="InterPro" id="IPR046357">
    <property type="entry name" value="PPIase_dom_sf"/>
</dbReference>
<gene>
    <name evidence="8" type="ORF">POM88_042215</name>
</gene>
<organism evidence="8 9">
    <name type="scientific">Heracleum sosnowskyi</name>
    <dbReference type="NCBI Taxonomy" id="360622"/>
    <lineage>
        <taxon>Eukaryota</taxon>
        <taxon>Viridiplantae</taxon>
        <taxon>Streptophyta</taxon>
        <taxon>Embryophyta</taxon>
        <taxon>Tracheophyta</taxon>
        <taxon>Spermatophyta</taxon>
        <taxon>Magnoliopsida</taxon>
        <taxon>eudicotyledons</taxon>
        <taxon>Gunneridae</taxon>
        <taxon>Pentapetalae</taxon>
        <taxon>asterids</taxon>
        <taxon>campanulids</taxon>
        <taxon>Apiales</taxon>
        <taxon>Apiaceae</taxon>
        <taxon>Apioideae</taxon>
        <taxon>apioid superclade</taxon>
        <taxon>Tordylieae</taxon>
        <taxon>Tordyliinae</taxon>
        <taxon>Heracleum</taxon>
    </lineage>
</organism>
<dbReference type="EMBL" id="JAUIZM010000009">
    <property type="protein sequence ID" value="KAK1366654.1"/>
    <property type="molecule type" value="Genomic_DNA"/>
</dbReference>
<evidence type="ECO:0000256" key="5">
    <source>
        <dbReference type="PROSITE-ProRule" id="PRU00277"/>
    </source>
</evidence>
<dbReference type="Proteomes" id="UP001237642">
    <property type="component" value="Unassembled WGS sequence"/>
</dbReference>
<comment type="catalytic activity">
    <reaction evidence="1 5">
        <text>[protein]-peptidylproline (omega=180) = [protein]-peptidylproline (omega=0)</text>
        <dbReference type="Rhea" id="RHEA:16237"/>
        <dbReference type="Rhea" id="RHEA-COMP:10747"/>
        <dbReference type="Rhea" id="RHEA-COMP:10748"/>
        <dbReference type="ChEBI" id="CHEBI:83833"/>
        <dbReference type="ChEBI" id="CHEBI:83834"/>
        <dbReference type="EC" id="5.2.1.8"/>
    </reaction>
</comment>
<name>A0AAD8HGB9_9APIA</name>
<feature type="compositionally biased region" description="Basic and acidic residues" evidence="6">
    <location>
        <begin position="218"/>
        <end position="246"/>
    </location>
</feature>
<dbReference type="Gene3D" id="3.10.50.40">
    <property type="match status" value="1"/>
</dbReference>